<evidence type="ECO:0000313" key="4">
    <source>
        <dbReference type="Proteomes" id="UP001500713"/>
    </source>
</evidence>
<keyword evidence="2" id="KW-1133">Transmembrane helix</keyword>
<name>A0ABN1AT86_9SPHN</name>
<organism evidence="3 4">
    <name type="scientific">Parasphingorhabdus litoris</name>
    <dbReference type="NCBI Taxonomy" id="394733"/>
    <lineage>
        <taxon>Bacteria</taxon>
        <taxon>Pseudomonadati</taxon>
        <taxon>Pseudomonadota</taxon>
        <taxon>Alphaproteobacteria</taxon>
        <taxon>Sphingomonadales</taxon>
        <taxon>Sphingomonadaceae</taxon>
        <taxon>Parasphingorhabdus</taxon>
    </lineage>
</organism>
<comment type="caution">
    <text evidence="3">The sequence shown here is derived from an EMBL/GenBank/DDBJ whole genome shotgun (WGS) entry which is preliminary data.</text>
</comment>
<feature type="coiled-coil region" evidence="1">
    <location>
        <begin position="55"/>
        <end position="89"/>
    </location>
</feature>
<evidence type="ECO:0000256" key="1">
    <source>
        <dbReference type="SAM" id="Coils"/>
    </source>
</evidence>
<proteinExistence type="predicted"/>
<reference evidence="3 4" key="1">
    <citation type="journal article" date="2019" name="Int. J. Syst. Evol. Microbiol.">
        <title>The Global Catalogue of Microorganisms (GCM) 10K type strain sequencing project: providing services to taxonomists for standard genome sequencing and annotation.</title>
        <authorList>
            <consortium name="The Broad Institute Genomics Platform"/>
            <consortium name="The Broad Institute Genome Sequencing Center for Infectious Disease"/>
            <person name="Wu L."/>
            <person name="Ma J."/>
        </authorList>
    </citation>
    <scope>NUCLEOTIDE SEQUENCE [LARGE SCALE GENOMIC DNA]</scope>
    <source>
        <strain evidence="3 4">JCM 14162</strain>
    </source>
</reference>
<keyword evidence="1" id="KW-0175">Coiled coil</keyword>
<dbReference type="Proteomes" id="UP001500713">
    <property type="component" value="Unassembled WGS sequence"/>
</dbReference>
<sequence>MMEPDKAAFILEILPYAAVITGIAVTGWVVTTWMRIKNGYPLEGSWGNALHPNTDREAVERVKLLTNENAELRAEIGSMKDRLANVERIVTDDSHRLTNEIEALRAPKN</sequence>
<keyword evidence="4" id="KW-1185">Reference proteome</keyword>
<keyword evidence="2" id="KW-0812">Transmembrane</keyword>
<evidence type="ECO:0000256" key="2">
    <source>
        <dbReference type="SAM" id="Phobius"/>
    </source>
</evidence>
<evidence type="ECO:0000313" key="3">
    <source>
        <dbReference type="EMBL" id="GAA0482988.1"/>
    </source>
</evidence>
<accession>A0ABN1AT86</accession>
<feature type="transmembrane region" description="Helical" evidence="2">
    <location>
        <begin position="6"/>
        <end position="30"/>
    </location>
</feature>
<keyword evidence="2" id="KW-0472">Membrane</keyword>
<dbReference type="EMBL" id="BAAAEM010000003">
    <property type="protein sequence ID" value="GAA0482988.1"/>
    <property type="molecule type" value="Genomic_DNA"/>
</dbReference>
<protein>
    <submittedName>
        <fullName evidence="3">Uncharacterized protein</fullName>
    </submittedName>
</protein>
<gene>
    <name evidence="3" type="ORF">GCM10009096_26700</name>
</gene>